<evidence type="ECO:0000256" key="6">
    <source>
        <dbReference type="SAM" id="Phobius"/>
    </source>
</evidence>
<dbReference type="EMBL" id="CP053541">
    <property type="protein sequence ID" value="QJY35879.1"/>
    <property type="molecule type" value="Genomic_DNA"/>
</dbReference>
<proteinExistence type="predicted"/>
<name>A0AAE7ATZ1_9VIBR</name>
<evidence type="ECO:0000256" key="5">
    <source>
        <dbReference type="ARBA" id="ARBA00023136"/>
    </source>
</evidence>
<comment type="subcellular location">
    <subcellularLocation>
        <location evidence="1">Cell membrane</location>
        <topology evidence="1">Multi-pass membrane protein</topology>
    </subcellularLocation>
</comment>
<evidence type="ECO:0000259" key="7">
    <source>
        <dbReference type="Pfam" id="PF01478"/>
    </source>
</evidence>
<dbReference type="Gene3D" id="1.20.120.1220">
    <property type="match status" value="1"/>
</dbReference>
<protein>
    <recommendedName>
        <fullName evidence="7">Prepilin type IV endopeptidase peptidase domain-containing protein</fullName>
    </recommendedName>
</protein>
<reference evidence="8 9" key="1">
    <citation type="submission" date="2020-05" db="EMBL/GenBank/DDBJ databases">
        <title>First description outside Europe of the emergent pathogen for shellfish aquaculture Vibrio europaeus.</title>
        <authorList>
            <person name="Dubert J."/>
            <person name="Rojas R."/>
        </authorList>
    </citation>
    <scope>NUCLEOTIDE SEQUENCE [LARGE SCALE GENOMIC DNA]</scope>
    <source>
        <strain evidence="8 9">NPI-1</strain>
    </source>
</reference>
<dbReference type="InterPro" id="IPR000045">
    <property type="entry name" value="Prepilin_IV_endopep_pep"/>
</dbReference>
<keyword evidence="5 6" id="KW-0472">Membrane</keyword>
<feature type="transmembrane region" description="Helical" evidence="6">
    <location>
        <begin position="6"/>
        <end position="23"/>
    </location>
</feature>
<feature type="domain" description="Prepilin type IV endopeptidase peptidase" evidence="7">
    <location>
        <begin position="9"/>
        <end position="106"/>
    </location>
</feature>
<evidence type="ECO:0000313" key="9">
    <source>
        <dbReference type="Proteomes" id="UP000501443"/>
    </source>
</evidence>
<dbReference type="GO" id="GO:0004190">
    <property type="term" value="F:aspartic-type endopeptidase activity"/>
    <property type="evidence" value="ECO:0007669"/>
    <property type="project" value="InterPro"/>
</dbReference>
<dbReference type="Proteomes" id="UP000501443">
    <property type="component" value="Chromosome 1"/>
</dbReference>
<keyword evidence="2" id="KW-1003">Cell membrane</keyword>
<sequence>MSYKLEWLILLATLSLFAIYIDIKERKISNRVCFLIAIVSFGYAYLYSEVQIISPVIILLVGLLLSQFNILGGGDSKLFGAYSIAIEPQVLPIALITISLVGGLVSLAYLIKKMLSSNTFSGIPYGIAISAGGLVGIVASM</sequence>
<evidence type="ECO:0000256" key="4">
    <source>
        <dbReference type="ARBA" id="ARBA00022989"/>
    </source>
</evidence>
<dbReference type="PANTHER" id="PTHR36506">
    <property type="entry name" value="PREFLAGELLIN PEPTIDASE"/>
    <property type="match status" value="1"/>
</dbReference>
<dbReference type="RefSeq" id="WP_171801375.1">
    <property type="nucleotide sequence ID" value="NZ_CP053541.1"/>
</dbReference>
<feature type="transmembrane region" description="Helical" evidence="6">
    <location>
        <begin position="90"/>
        <end position="111"/>
    </location>
</feature>
<feature type="transmembrane region" description="Helical" evidence="6">
    <location>
        <begin position="123"/>
        <end position="140"/>
    </location>
</feature>
<dbReference type="PANTHER" id="PTHR36506:SF1">
    <property type="entry name" value="PREFLAGELLIN PEPTIDASE"/>
    <property type="match status" value="1"/>
</dbReference>
<accession>A0AAE7ATZ1</accession>
<evidence type="ECO:0000256" key="2">
    <source>
        <dbReference type="ARBA" id="ARBA00022475"/>
    </source>
</evidence>
<feature type="transmembrane region" description="Helical" evidence="6">
    <location>
        <begin position="28"/>
        <end position="46"/>
    </location>
</feature>
<evidence type="ECO:0000313" key="8">
    <source>
        <dbReference type="EMBL" id="QJY35879.1"/>
    </source>
</evidence>
<dbReference type="Pfam" id="PF01478">
    <property type="entry name" value="Peptidase_A24"/>
    <property type="match status" value="1"/>
</dbReference>
<dbReference type="InterPro" id="IPR052218">
    <property type="entry name" value="Preflagellin_Peptidase"/>
</dbReference>
<evidence type="ECO:0000256" key="1">
    <source>
        <dbReference type="ARBA" id="ARBA00004651"/>
    </source>
</evidence>
<gene>
    <name evidence="8" type="ORF">HOO69_04330</name>
</gene>
<evidence type="ECO:0000256" key="3">
    <source>
        <dbReference type="ARBA" id="ARBA00022692"/>
    </source>
</evidence>
<organism evidence="8 9">
    <name type="scientific">Vibrio europaeus</name>
    <dbReference type="NCBI Taxonomy" id="300876"/>
    <lineage>
        <taxon>Bacteria</taxon>
        <taxon>Pseudomonadati</taxon>
        <taxon>Pseudomonadota</taxon>
        <taxon>Gammaproteobacteria</taxon>
        <taxon>Vibrionales</taxon>
        <taxon>Vibrionaceae</taxon>
        <taxon>Vibrio</taxon>
        <taxon>Vibrio oreintalis group</taxon>
    </lineage>
</organism>
<dbReference type="GO" id="GO:0005886">
    <property type="term" value="C:plasma membrane"/>
    <property type="evidence" value="ECO:0007669"/>
    <property type="project" value="UniProtKB-SubCell"/>
</dbReference>
<keyword evidence="3 6" id="KW-0812">Transmembrane</keyword>
<feature type="transmembrane region" description="Helical" evidence="6">
    <location>
        <begin position="52"/>
        <end position="70"/>
    </location>
</feature>
<keyword evidence="4 6" id="KW-1133">Transmembrane helix</keyword>
<dbReference type="AlphaFoldDB" id="A0AAE7ATZ1"/>